<dbReference type="PANTHER" id="PTHR37984">
    <property type="entry name" value="PROTEIN CBG26694"/>
    <property type="match status" value="1"/>
</dbReference>
<dbReference type="InterPro" id="IPR043502">
    <property type="entry name" value="DNA/RNA_pol_sf"/>
</dbReference>
<dbReference type="AlphaFoldDB" id="A0A151RFS3"/>
<dbReference type="CDD" id="cd09274">
    <property type="entry name" value="RNase_HI_RT_Ty3"/>
    <property type="match status" value="1"/>
</dbReference>
<dbReference type="Gene3D" id="3.10.20.370">
    <property type="match status" value="1"/>
</dbReference>
<gene>
    <name evidence="4" type="ORF">KK1_037175</name>
</gene>
<evidence type="ECO:0000313" key="5">
    <source>
        <dbReference type="Proteomes" id="UP000075243"/>
    </source>
</evidence>
<dbReference type="SUPFAM" id="SSF53098">
    <property type="entry name" value="Ribonuclease H-like"/>
    <property type="match status" value="1"/>
</dbReference>
<evidence type="ECO:0000256" key="1">
    <source>
        <dbReference type="ARBA" id="ARBA00023268"/>
    </source>
</evidence>
<accession>A0A151RFS3</accession>
<dbReference type="InterPro" id="IPR012337">
    <property type="entry name" value="RNaseH-like_sf"/>
</dbReference>
<organism evidence="4 5">
    <name type="scientific">Cajanus cajan</name>
    <name type="common">Pigeon pea</name>
    <name type="synonym">Cajanus indicus</name>
    <dbReference type="NCBI Taxonomy" id="3821"/>
    <lineage>
        <taxon>Eukaryota</taxon>
        <taxon>Viridiplantae</taxon>
        <taxon>Streptophyta</taxon>
        <taxon>Embryophyta</taxon>
        <taxon>Tracheophyta</taxon>
        <taxon>Spermatophyta</taxon>
        <taxon>Magnoliopsida</taxon>
        <taxon>eudicotyledons</taxon>
        <taxon>Gunneridae</taxon>
        <taxon>Pentapetalae</taxon>
        <taxon>rosids</taxon>
        <taxon>fabids</taxon>
        <taxon>Fabales</taxon>
        <taxon>Fabaceae</taxon>
        <taxon>Papilionoideae</taxon>
        <taxon>50 kb inversion clade</taxon>
        <taxon>NPAAA clade</taxon>
        <taxon>indigoferoid/millettioid clade</taxon>
        <taxon>Phaseoleae</taxon>
        <taxon>Cajanus</taxon>
    </lineage>
</organism>
<dbReference type="GO" id="GO:0003824">
    <property type="term" value="F:catalytic activity"/>
    <property type="evidence" value="ECO:0007669"/>
    <property type="project" value="UniProtKB-KW"/>
</dbReference>
<evidence type="ECO:0000259" key="2">
    <source>
        <dbReference type="Pfam" id="PF17919"/>
    </source>
</evidence>
<dbReference type="InterPro" id="IPR050951">
    <property type="entry name" value="Retrovirus_Pol_polyprotein"/>
</dbReference>
<reference evidence="4" key="1">
    <citation type="journal article" date="2012" name="Nat. Biotechnol.">
        <title>Draft genome sequence of pigeonpea (Cajanus cajan), an orphan legume crop of resource-poor farmers.</title>
        <authorList>
            <person name="Varshney R.K."/>
            <person name="Chen W."/>
            <person name="Li Y."/>
            <person name="Bharti A.K."/>
            <person name="Saxena R.K."/>
            <person name="Schlueter J.A."/>
            <person name="Donoghue M.T."/>
            <person name="Azam S."/>
            <person name="Fan G."/>
            <person name="Whaley A.M."/>
            <person name="Farmer A.D."/>
            <person name="Sheridan J."/>
            <person name="Iwata A."/>
            <person name="Tuteja R."/>
            <person name="Penmetsa R.V."/>
            <person name="Wu W."/>
            <person name="Upadhyaya H.D."/>
            <person name="Yang S.P."/>
            <person name="Shah T."/>
            <person name="Saxena K.B."/>
            <person name="Michael T."/>
            <person name="McCombie W.R."/>
            <person name="Yang B."/>
            <person name="Zhang G."/>
            <person name="Yang H."/>
            <person name="Wang J."/>
            <person name="Spillane C."/>
            <person name="Cook D.R."/>
            <person name="May G.D."/>
            <person name="Xu X."/>
            <person name="Jackson S.A."/>
        </authorList>
    </citation>
    <scope>NUCLEOTIDE SEQUENCE [LARGE SCALE GENOMIC DNA]</scope>
</reference>
<dbReference type="Pfam" id="PF17921">
    <property type="entry name" value="Integrase_H2C2"/>
    <property type="match status" value="1"/>
</dbReference>
<dbReference type="InterPro" id="IPR041577">
    <property type="entry name" value="RT_RNaseH_2"/>
</dbReference>
<protein>
    <submittedName>
        <fullName evidence="4">Retrotransposable element Tf2</fullName>
    </submittedName>
</protein>
<evidence type="ECO:0000259" key="3">
    <source>
        <dbReference type="Pfam" id="PF17921"/>
    </source>
</evidence>
<dbReference type="Pfam" id="PF17919">
    <property type="entry name" value="RT_RNaseH_2"/>
    <property type="match status" value="1"/>
</dbReference>
<dbReference type="Gramene" id="C.cajan_35472.t">
    <property type="protein sequence ID" value="C.cajan_35472.t.cds1"/>
    <property type="gene ID" value="C.cajan_35472"/>
</dbReference>
<dbReference type="FunFam" id="3.30.70.270:FF:000020">
    <property type="entry name" value="Transposon Tf2-6 polyprotein-like Protein"/>
    <property type="match status" value="1"/>
</dbReference>
<dbReference type="InterPro" id="IPR043128">
    <property type="entry name" value="Rev_trsase/Diguanyl_cyclase"/>
</dbReference>
<dbReference type="InterPro" id="IPR041588">
    <property type="entry name" value="Integrase_H2C2"/>
</dbReference>
<keyword evidence="1" id="KW-0511">Multifunctional enzyme</keyword>
<dbReference type="Gene3D" id="3.30.420.10">
    <property type="entry name" value="Ribonuclease H-like superfamily/Ribonuclease H"/>
    <property type="match status" value="1"/>
</dbReference>
<dbReference type="SUPFAM" id="SSF56672">
    <property type="entry name" value="DNA/RNA polymerases"/>
    <property type="match status" value="1"/>
</dbReference>
<name>A0A151RFS3_CAJCA</name>
<proteinExistence type="predicted"/>
<feature type="domain" description="Integrase zinc-binding" evidence="3">
    <location>
        <begin position="344"/>
        <end position="398"/>
    </location>
</feature>
<dbReference type="GO" id="GO:0003676">
    <property type="term" value="F:nucleic acid binding"/>
    <property type="evidence" value="ECO:0007669"/>
    <property type="project" value="InterPro"/>
</dbReference>
<keyword evidence="5" id="KW-1185">Reference proteome</keyword>
<sequence length="467" mass="53958">MNDLLRPFLRKFVLVFFYDILVYSKSFNAHLQHLRSILDLLSVNQFYAKRSKCIFGVACVGYLGHTITESGVQPDPDKVKAIMDWPVPLSLTSLRGFLGITGFYRRFVRHYARIAAPLTELLKDQVFTWTTQAQQAFTELKRHITTAPILQLPDFSKPFVLETDASGVAVGAVLTQDSHPLAFFSKKLCTRMQNESDYVREMYAIIVAVKKWRQYLLGQKFVILTDQQSLQHLMSQAIQTPAQQKWLTKLLGFDFQIVYRARRHNTVADTLSRPEDVPDQILLALSSPIPTFLQQWKNYFTSDPAGQATVLRFIHNTHLGHTYSFREGLLYFHNRLFVPEVCDFRQKLMQEYHAIPIAGHSGIKSSLSRLAASYYWPSMASDVRQFIKRCAICQQNKYETQKPRGLLQPLHTPNKVWEEVTMDFITSLPSSYGYTVIWVVCDRLSKYSHFVALPTRFTTQQLSQRFM</sequence>
<dbReference type="EMBL" id="KQ483772">
    <property type="protein sequence ID" value="KYP41448.1"/>
    <property type="molecule type" value="Genomic_DNA"/>
</dbReference>
<dbReference type="InterPro" id="IPR036397">
    <property type="entry name" value="RNaseH_sf"/>
</dbReference>
<dbReference type="FunFam" id="1.10.340.70:FF:000001">
    <property type="entry name" value="Retrovirus-related Pol polyprotein from transposon gypsy-like Protein"/>
    <property type="match status" value="1"/>
</dbReference>
<dbReference type="PANTHER" id="PTHR37984:SF5">
    <property type="entry name" value="PROTEIN NYNRIN-LIKE"/>
    <property type="match status" value="1"/>
</dbReference>
<evidence type="ECO:0000313" key="4">
    <source>
        <dbReference type="EMBL" id="KYP41448.1"/>
    </source>
</evidence>
<dbReference type="Gene3D" id="3.30.70.270">
    <property type="match status" value="2"/>
</dbReference>
<dbReference type="Gene3D" id="1.10.340.70">
    <property type="match status" value="1"/>
</dbReference>
<dbReference type="Proteomes" id="UP000075243">
    <property type="component" value="Unassembled WGS sequence"/>
</dbReference>
<feature type="domain" description="Reverse transcriptase/retrotransposon-derived protein RNase H-like" evidence="2">
    <location>
        <begin position="129"/>
        <end position="223"/>
    </location>
</feature>